<accession>A0AA38NSB9</accession>
<comment type="caution">
    <text evidence="5">The sequence shown here is derived from an EMBL/GenBank/DDBJ whole genome shotgun (WGS) entry which is preliminary data.</text>
</comment>
<feature type="transmembrane region" description="Helical" evidence="3">
    <location>
        <begin position="170"/>
        <end position="190"/>
    </location>
</feature>
<dbReference type="InterPro" id="IPR050327">
    <property type="entry name" value="Proton-linked_MCT"/>
</dbReference>
<feature type="transmembrane region" description="Helical" evidence="3">
    <location>
        <begin position="78"/>
        <end position="98"/>
    </location>
</feature>
<evidence type="ECO:0000313" key="6">
    <source>
        <dbReference type="Proteomes" id="UP001163798"/>
    </source>
</evidence>
<name>A0AA38NSB9_9AGAR</name>
<feature type="transmembrane region" description="Helical" evidence="3">
    <location>
        <begin position="147"/>
        <end position="164"/>
    </location>
</feature>
<evidence type="ECO:0000313" key="5">
    <source>
        <dbReference type="EMBL" id="KAJ3790166.1"/>
    </source>
</evidence>
<dbReference type="PANTHER" id="PTHR11360:SF234">
    <property type="entry name" value="MFS-TYPE TRANSPORTER DBAD-RELATED"/>
    <property type="match status" value="1"/>
</dbReference>
<dbReference type="EMBL" id="MU793252">
    <property type="protein sequence ID" value="KAJ3790166.1"/>
    <property type="molecule type" value="Genomic_DNA"/>
</dbReference>
<feature type="domain" description="Major facilitator superfamily (MFS) profile" evidence="4">
    <location>
        <begin position="281"/>
        <end position="453"/>
    </location>
</feature>
<feature type="transmembrane region" description="Helical" evidence="3">
    <location>
        <begin position="202"/>
        <end position="220"/>
    </location>
</feature>
<dbReference type="PANTHER" id="PTHR11360">
    <property type="entry name" value="MONOCARBOXYLATE TRANSPORTER"/>
    <property type="match status" value="1"/>
</dbReference>
<gene>
    <name evidence="5" type="ORF">GGU10DRAFT_371444</name>
</gene>
<feature type="transmembrane region" description="Helical" evidence="3">
    <location>
        <begin position="371"/>
        <end position="394"/>
    </location>
</feature>
<protein>
    <submittedName>
        <fullName evidence="5">Major facilitator superfamily domain-containing protein</fullName>
    </submittedName>
</protein>
<evidence type="ECO:0000256" key="2">
    <source>
        <dbReference type="ARBA" id="ARBA00006727"/>
    </source>
</evidence>
<dbReference type="SUPFAM" id="SSF103473">
    <property type="entry name" value="MFS general substrate transporter"/>
    <property type="match status" value="1"/>
</dbReference>
<dbReference type="GO" id="GO:0022857">
    <property type="term" value="F:transmembrane transporter activity"/>
    <property type="evidence" value="ECO:0007669"/>
    <property type="project" value="InterPro"/>
</dbReference>
<dbReference type="AlphaFoldDB" id="A0AA38NSB9"/>
<evidence type="ECO:0000256" key="3">
    <source>
        <dbReference type="SAM" id="Phobius"/>
    </source>
</evidence>
<comment type="similarity">
    <text evidence="2">Belongs to the major facilitator superfamily. Monocarboxylate porter (TC 2.A.1.13) family.</text>
</comment>
<organism evidence="5 6">
    <name type="scientific">Lentinula aff. detonsa</name>
    <dbReference type="NCBI Taxonomy" id="2804958"/>
    <lineage>
        <taxon>Eukaryota</taxon>
        <taxon>Fungi</taxon>
        <taxon>Dikarya</taxon>
        <taxon>Basidiomycota</taxon>
        <taxon>Agaricomycotina</taxon>
        <taxon>Agaricomycetes</taxon>
        <taxon>Agaricomycetidae</taxon>
        <taxon>Agaricales</taxon>
        <taxon>Marasmiineae</taxon>
        <taxon>Omphalotaceae</taxon>
        <taxon>Lentinula</taxon>
    </lineage>
</organism>
<feature type="transmembrane region" description="Helical" evidence="3">
    <location>
        <begin position="272"/>
        <end position="295"/>
    </location>
</feature>
<dbReference type="GO" id="GO:0016020">
    <property type="term" value="C:membrane"/>
    <property type="evidence" value="ECO:0007669"/>
    <property type="project" value="UniProtKB-SubCell"/>
</dbReference>
<keyword evidence="6" id="KW-1185">Reference proteome</keyword>
<reference evidence="5" key="1">
    <citation type="submission" date="2022-08" db="EMBL/GenBank/DDBJ databases">
        <authorList>
            <consortium name="DOE Joint Genome Institute"/>
            <person name="Min B."/>
            <person name="Riley R."/>
            <person name="Sierra-Patev S."/>
            <person name="Naranjo-Ortiz M."/>
            <person name="Looney B."/>
            <person name="Konkel Z."/>
            <person name="Slot J.C."/>
            <person name="Sakamoto Y."/>
            <person name="Steenwyk J.L."/>
            <person name="Rokas A."/>
            <person name="Carro J."/>
            <person name="Camarero S."/>
            <person name="Ferreira P."/>
            <person name="Molpeceres G."/>
            <person name="Ruiz-Duenas F.J."/>
            <person name="Serrano A."/>
            <person name="Henrissat B."/>
            <person name="Drula E."/>
            <person name="Hughes K.W."/>
            <person name="Mata J.L."/>
            <person name="Ishikawa N.K."/>
            <person name="Vargas-Isla R."/>
            <person name="Ushijima S."/>
            <person name="Smith C.A."/>
            <person name="Ahrendt S."/>
            <person name="Andreopoulos W."/>
            <person name="He G."/>
            <person name="Labutti K."/>
            <person name="Lipzen A."/>
            <person name="Ng V."/>
            <person name="Sandor L."/>
            <person name="Barry K."/>
            <person name="Martinez A.T."/>
            <person name="Xiao Y."/>
            <person name="Gibbons J.G."/>
            <person name="Terashima K."/>
            <person name="Hibbett D.S."/>
            <person name="Grigoriev I.V."/>
        </authorList>
    </citation>
    <scope>NUCLEOTIDE SEQUENCE</scope>
    <source>
        <strain evidence="5">TFB10291</strain>
    </source>
</reference>
<dbReference type="Proteomes" id="UP001163798">
    <property type="component" value="Unassembled WGS sequence"/>
</dbReference>
<feature type="transmembrane region" description="Helical" evidence="3">
    <location>
        <begin position="315"/>
        <end position="335"/>
    </location>
</feature>
<dbReference type="Gene3D" id="1.20.1250.20">
    <property type="entry name" value="MFS general substrate transporter like domains"/>
    <property type="match status" value="2"/>
</dbReference>
<keyword evidence="3" id="KW-0472">Membrane</keyword>
<dbReference type="InterPro" id="IPR020846">
    <property type="entry name" value="MFS_dom"/>
</dbReference>
<feature type="transmembrane region" description="Helical" evidence="3">
    <location>
        <begin position="232"/>
        <end position="252"/>
    </location>
</feature>
<sequence length="453" mass="49307">MKPHDTTSIISTPVPDWNVCLDAQKFSQERDTTMTRPGLTESKSCISQTTPSDGLVIPISKVEVEYDDCFTEGGARTWLIVFGLFMAKLALGGLANSWGVFQAYYEQTLLKNVLAANIAWIGSIQRNIGLILGSLVGWFFDLGYFRVMLHSCSILLVLATLLTAQCHQYWQFLLCQGISESVILVTLYPVATQWFKLHREFAIGLMLNGSALGGVIFPSVFKALIPRIGFQWSMRVMALILFAMLFTSSMIVKERRPRRLGATSGLRSSKRLNLAAFKSKCFSVYCIASIFFALGTYTLNTYLAASAEEIGVPQALAFYLVATTNAAMLIGNTVLGPLADCTGPLNVFISATPMLAMVNFAWPFARTIPSLFTIAALSGFASAGSINICIRVVLQMGPSEHTATLVGNLQTIIGTVQIISPTIAGIIYENYGLKAMAFSSGKCSVPETEDHAI</sequence>
<dbReference type="InterPro" id="IPR036259">
    <property type="entry name" value="MFS_trans_sf"/>
</dbReference>
<feature type="transmembrane region" description="Helical" evidence="3">
    <location>
        <begin position="347"/>
        <end position="365"/>
    </location>
</feature>
<dbReference type="InterPro" id="IPR011701">
    <property type="entry name" value="MFS"/>
</dbReference>
<proteinExistence type="inferred from homology"/>
<keyword evidence="3" id="KW-1133">Transmembrane helix</keyword>
<dbReference type="PROSITE" id="PS50850">
    <property type="entry name" value="MFS"/>
    <property type="match status" value="1"/>
</dbReference>
<comment type="subcellular location">
    <subcellularLocation>
        <location evidence="1">Membrane</location>
        <topology evidence="1">Multi-pass membrane protein</topology>
    </subcellularLocation>
</comment>
<feature type="transmembrane region" description="Helical" evidence="3">
    <location>
        <begin position="118"/>
        <end position="140"/>
    </location>
</feature>
<evidence type="ECO:0000259" key="4">
    <source>
        <dbReference type="PROSITE" id="PS50850"/>
    </source>
</evidence>
<keyword evidence="3" id="KW-0812">Transmembrane</keyword>
<evidence type="ECO:0000256" key="1">
    <source>
        <dbReference type="ARBA" id="ARBA00004141"/>
    </source>
</evidence>
<dbReference type="Pfam" id="PF07690">
    <property type="entry name" value="MFS_1"/>
    <property type="match status" value="1"/>
</dbReference>